<evidence type="ECO:0000313" key="3">
    <source>
        <dbReference type="Proteomes" id="UP000250235"/>
    </source>
</evidence>
<evidence type="ECO:0000313" key="2">
    <source>
        <dbReference type="EMBL" id="KZV36977.1"/>
    </source>
</evidence>
<proteinExistence type="predicted"/>
<gene>
    <name evidence="2" type="ORF">F511_15407</name>
</gene>
<name>A0A2Z7BXK8_9LAMI</name>
<dbReference type="EMBL" id="KV003174">
    <property type="protein sequence ID" value="KZV36977.1"/>
    <property type="molecule type" value="Genomic_DNA"/>
</dbReference>
<sequence>MHFTDDILQGTETAVEQILEPSTAPTATAFTESFAQLRDSISQISINVRQEAQTQGNVLSVKLNEFQKGTRAHRAFVTTELADIRKEVKAMDEQLATIRSEMLDFRAQAQENHLNLSTQLGFLVDYINRGGDAKKGEGGSIRPHPPPDDQNRPSGGSGSRGSGGGGASKSRRGYGGSREKNSSGGSGGGPIKRDAEYWIYGKRQF</sequence>
<dbReference type="Proteomes" id="UP000250235">
    <property type="component" value="Unassembled WGS sequence"/>
</dbReference>
<reference evidence="2 3" key="1">
    <citation type="journal article" date="2015" name="Proc. Natl. Acad. Sci. U.S.A.">
        <title>The resurrection genome of Boea hygrometrica: A blueprint for survival of dehydration.</title>
        <authorList>
            <person name="Xiao L."/>
            <person name="Yang G."/>
            <person name="Zhang L."/>
            <person name="Yang X."/>
            <person name="Zhao S."/>
            <person name="Ji Z."/>
            <person name="Zhou Q."/>
            <person name="Hu M."/>
            <person name="Wang Y."/>
            <person name="Chen M."/>
            <person name="Xu Y."/>
            <person name="Jin H."/>
            <person name="Xiao X."/>
            <person name="Hu G."/>
            <person name="Bao F."/>
            <person name="Hu Y."/>
            <person name="Wan P."/>
            <person name="Li L."/>
            <person name="Deng X."/>
            <person name="Kuang T."/>
            <person name="Xiang C."/>
            <person name="Zhu J.K."/>
            <person name="Oliver M.J."/>
            <person name="He Y."/>
        </authorList>
    </citation>
    <scope>NUCLEOTIDE SEQUENCE [LARGE SCALE GENOMIC DNA]</scope>
    <source>
        <strain evidence="3">cv. XS01</strain>
    </source>
</reference>
<feature type="compositionally biased region" description="Gly residues" evidence="1">
    <location>
        <begin position="155"/>
        <end position="167"/>
    </location>
</feature>
<evidence type="ECO:0000256" key="1">
    <source>
        <dbReference type="SAM" id="MobiDB-lite"/>
    </source>
</evidence>
<accession>A0A2Z7BXK8</accession>
<organism evidence="2 3">
    <name type="scientific">Dorcoceras hygrometricum</name>
    <dbReference type="NCBI Taxonomy" id="472368"/>
    <lineage>
        <taxon>Eukaryota</taxon>
        <taxon>Viridiplantae</taxon>
        <taxon>Streptophyta</taxon>
        <taxon>Embryophyta</taxon>
        <taxon>Tracheophyta</taxon>
        <taxon>Spermatophyta</taxon>
        <taxon>Magnoliopsida</taxon>
        <taxon>eudicotyledons</taxon>
        <taxon>Gunneridae</taxon>
        <taxon>Pentapetalae</taxon>
        <taxon>asterids</taxon>
        <taxon>lamiids</taxon>
        <taxon>Lamiales</taxon>
        <taxon>Gesneriaceae</taxon>
        <taxon>Didymocarpoideae</taxon>
        <taxon>Trichosporeae</taxon>
        <taxon>Loxocarpinae</taxon>
        <taxon>Dorcoceras</taxon>
    </lineage>
</organism>
<keyword evidence="3" id="KW-1185">Reference proteome</keyword>
<protein>
    <submittedName>
        <fullName evidence="2">Uncharacterized protein</fullName>
    </submittedName>
</protein>
<dbReference type="AlphaFoldDB" id="A0A2Z7BXK8"/>
<feature type="region of interest" description="Disordered" evidence="1">
    <location>
        <begin position="133"/>
        <end position="195"/>
    </location>
</feature>